<evidence type="ECO:0000256" key="2">
    <source>
        <dbReference type="ARBA" id="ARBA00023002"/>
    </source>
</evidence>
<dbReference type="AlphaFoldDB" id="A0AAJ1X668"/>
<sequence length="283" mass="30458">MPRNILITGTSTGLGIALAVQAAQAGFKVYATMRDLTRRAALDTALESAGVAAEVLQLDVRDTASIQTAVDHIIAADGHIDVLLNNAGAGYVRTTEQAPEDEVTWVMDVNFHGVARCVKAVMPHMRQARAGHIVTISSVGGLVGQPFNEFYCAAKFAVEGYMESMASYITPSFGINFTVVEPGGIATEFANNVMKQIGETGGLIEDEYLPILQSYIGSREGRDEGVFQTADEVAEVTLNAILSDTPPLRTRTSEWSENLCRLKTDLDPTGLKLRDKVSAEFLS</sequence>
<evidence type="ECO:0000256" key="1">
    <source>
        <dbReference type="ARBA" id="ARBA00006484"/>
    </source>
</evidence>
<dbReference type="GO" id="GO:0016491">
    <property type="term" value="F:oxidoreductase activity"/>
    <property type="evidence" value="ECO:0007669"/>
    <property type="project" value="UniProtKB-KW"/>
</dbReference>
<name>A0AAJ1X668_9RHOB</name>
<dbReference type="PANTHER" id="PTHR43391">
    <property type="entry name" value="RETINOL DEHYDROGENASE-RELATED"/>
    <property type="match status" value="1"/>
</dbReference>
<dbReference type="SUPFAM" id="SSF51735">
    <property type="entry name" value="NAD(P)-binding Rossmann-fold domains"/>
    <property type="match status" value="1"/>
</dbReference>
<dbReference type="Proteomes" id="UP001227162">
    <property type="component" value="Unassembled WGS sequence"/>
</dbReference>
<dbReference type="PRINTS" id="PR00080">
    <property type="entry name" value="SDRFAMILY"/>
</dbReference>
<evidence type="ECO:0000313" key="4">
    <source>
        <dbReference type="EMBL" id="MDQ2095196.1"/>
    </source>
</evidence>
<proteinExistence type="inferred from homology"/>
<reference evidence="4" key="1">
    <citation type="submission" date="2022-07" db="EMBL/GenBank/DDBJ databases">
        <authorList>
            <person name="Otstavnykh N."/>
            <person name="Isaeva M."/>
            <person name="Bystritskaya E."/>
        </authorList>
    </citation>
    <scope>NUCLEOTIDE SEQUENCE</scope>
    <source>
        <strain evidence="4">10Alg 79</strain>
    </source>
</reference>
<keyword evidence="2" id="KW-0560">Oxidoreductase</keyword>
<dbReference type="PROSITE" id="PS00061">
    <property type="entry name" value="ADH_SHORT"/>
    <property type="match status" value="1"/>
</dbReference>
<dbReference type="RefSeq" id="WP_317626821.1">
    <property type="nucleotide sequence ID" value="NZ_JANFFA010000004.1"/>
</dbReference>
<dbReference type="PRINTS" id="PR00081">
    <property type="entry name" value="GDHRDH"/>
</dbReference>
<protein>
    <submittedName>
        <fullName evidence="4">SDR family oxidoreductase</fullName>
    </submittedName>
</protein>
<dbReference type="PANTHER" id="PTHR43391:SF86">
    <property type="entry name" value="SHORT-CHAIN DEHYDROGENASE_REDUCTASE FAMILY PROTEIN"/>
    <property type="match status" value="1"/>
</dbReference>
<dbReference type="Pfam" id="PF00106">
    <property type="entry name" value="adh_short"/>
    <property type="match status" value="1"/>
</dbReference>
<accession>A0AAJ1X668</accession>
<dbReference type="InterPro" id="IPR002347">
    <property type="entry name" value="SDR_fam"/>
</dbReference>
<dbReference type="Gene3D" id="3.40.50.720">
    <property type="entry name" value="NAD(P)-binding Rossmann-like Domain"/>
    <property type="match status" value="1"/>
</dbReference>
<dbReference type="InterPro" id="IPR036291">
    <property type="entry name" value="NAD(P)-bd_dom_sf"/>
</dbReference>
<dbReference type="EMBL" id="JANFFA010000004">
    <property type="protein sequence ID" value="MDQ2095196.1"/>
    <property type="molecule type" value="Genomic_DNA"/>
</dbReference>
<reference evidence="4" key="2">
    <citation type="submission" date="2023-04" db="EMBL/GenBank/DDBJ databases">
        <title>'Rhodoalgimonas zhirmunskyi' gen. nov., isolated from a red alga.</title>
        <authorList>
            <person name="Nedashkovskaya O.I."/>
            <person name="Otstavnykh N.Y."/>
            <person name="Bystritskaya E.P."/>
            <person name="Balabanova L.A."/>
            <person name="Isaeva M.P."/>
        </authorList>
    </citation>
    <scope>NUCLEOTIDE SEQUENCE</scope>
    <source>
        <strain evidence="4">10Alg 79</strain>
    </source>
</reference>
<dbReference type="CDD" id="cd05374">
    <property type="entry name" value="17beta-HSD-like_SDR_c"/>
    <property type="match status" value="1"/>
</dbReference>
<gene>
    <name evidence="4" type="ORF">NOI20_13845</name>
</gene>
<evidence type="ECO:0000256" key="3">
    <source>
        <dbReference type="RuleBase" id="RU000363"/>
    </source>
</evidence>
<organism evidence="4 5">
    <name type="scientific">Rhodalgimonas zhirmunskyi</name>
    <dbReference type="NCBI Taxonomy" id="2964767"/>
    <lineage>
        <taxon>Bacteria</taxon>
        <taxon>Pseudomonadati</taxon>
        <taxon>Pseudomonadota</taxon>
        <taxon>Alphaproteobacteria</taxon>
        <taxon>Rhodobacterales</taxon>
        <taxon>Roseobacteraceae</taxon>
        <taxon>Rhodalgimonas</taxon>
    </lineage>
</organism>
<evidence type="ECO:0000313" key="5">
    <source>
        <dbReference type="Proteomes" id="UP001227162"/>
    </source>
</evidence>
<keyword evidence="5" id="KW-1185">Reference proteome</keyword>
<dbReference type="InterPro" id="IPR020904">
    <property type="entry name" value="Sc_DH/Rdtase_CS"/>
</dbReference>
<dbReference type="GO" id="GO:0005829">
    <property type="term" value="C:cytosol"/>
    <property type="evidence" value="ECO:0007669"/>
    <property type="project" value="TreeGrafter"/>
</dbReference>
<comment type="caution">
    <text evidence="4">The sequence shown here is derived from an EMBL/GenBank/DDBJ whole genome shotgun (WGS) entry which is preliminary data.</text>
</comment>
<comment type="similarity">
    <text evidence="1 3">Belongs to the short-chain dehydrogenases/reductases (SDR) family.</text>
</comment>